<keyword evidence="1" id="KW-0489">Methyltransferase</keyword>
<dbReference type="OrthoDB" id="1535081at2759"/>
<keyword evidence="3" id="KW-0949">S-adenosyl-L-methionine</keyword>
<evidence type="ECO:0000259" key="6">
    <source>
        <dbReference type="Pfam" id="PF08100"/>
    </source>
</evidence>
<comment type="caution">
    <text evidence="7">The sequence shown here is derived from an EMBL/GenBank/DDBJ whole genome shotgun (WGS) entry which is preliminary data.</text>
</comment>
<feature type="active site" description="Proton acceptor" evidence="4">
    <location>
        <position position="319"/>
    </location>
</feature>
<dbReference type="GO" id="GO:0008171">
    <property type="term" value="F:O-methyltransferase activity"/>
    <property type="evidence" value="ECO:0007669"/>
    <property type="project" value="InterPro"/>
</dbReference>
<reference evidence="7" key="1">
    <citation type="submission" date="2021-07" db="EMBL/GenBank/DDBJ databases">
        <authorList>
            <person name="Branca A.L. A."/>
        </authorList>
    </citation>
    <scope>NUCLEOTIDE SEQUENCE</scope>
</reference>
<evidence type="ECO:0000259" key="5">
    <source>
        <dbReference type="Pfam" id="PF00891"/>
    </source>
</evidence>
<evidence type="ECO:0000256" key="3">
    <source>
        <dbReference type="ARBA" id="ARBA00022691"/>
    </source>
</evidence>
<dbReference type="InterPro" id="IPR016461">
    <property type="entry name" value="COMT-like"/>
</dbReference>
<dbReference type="SUPFAM" id="SSF53335">
    <property type="entry name" value="S-adenosyl-L-methionine-dependent methyltransferases"/>
    <property type="match status" value="1"/>
</dbReference>
<dbReference type="InterPro" id="IPR012967">
    <property type="entry name" value="COMT_dimerisation"/>
</dbReference>
<dbReference type="InterPro" id="IPR036388">
    <property type="entry name" value="WH-like_DNA-bd_sf"/>
</dbReference>
<evidence type="ECO:0000313" key="8">
    <source>
        <dbReference type="Proteomes" id="UP001152646"/>
    </source>
</evidence>
<dbReference type="InterPro" id="IPR001077">
    <property type="entry name" value="COMT_C"/>
</dbReference>
<dbReference type="PANTHER" id="PTHR43712:SF1">
    <property type="entry name" value="HYPOTHETICAL O-METHYLTRANSFERASE (EUROFUNG)-RELATED"/>
    <property type="match status" value="1"/>
</dbReference>
<dbReference type="InterPro" id="IPR036390">
    <property type="entry name" value="WH_DNA-bd_sf"/>
</dbReference>
<organism evidence="7 8">
    <name type="scientific">Penicillium salamii</name>
    <dbReference type="NCBI Taxonomy" id="1612424"/>
    <lineage>
        <taxon>Eukaryota</taxon>
        <taxon>Fungi</taxon>
        <taxon>Dikarya</taxon>
        <taxon>Ascomycota</taxon>
        <taxon>Pezizomycotina</taxon>
        <taxon>Eurotiomycetes</taxon>
        <taxon>Eurotiomycetidae</taxon>
        <taxon>Eurotiales</taxon>
        <taxon>Aspergillaceae</taxon>
        <taxon>Penicillium</taxon>
    </lineage>
</organism>
<dbReference type="Proteomes" id="UP001152646">
    <property type="component" value="Unassembled WGS sequence"/>
</dbReference>
<accession>A0A9W4IXC6</accession>
<name>A0A9W4IXC6_9EURO</name>
<dbReference type="PANTHER" id="PTHR43712">
    <property type="entry name" value="PUTATIVE (AFU_ORTHOLOGUE AFUA_4G14580)-RELATED"/>
    <property type="match status" value="1"/>
</dbReference>
<dbReference type="Gene3D" id="1.10.10.10">
    <property type="entry name" value="Winged helix-like DNA-binding domain superfamily/Winged helix DNA-binding domain"/>
    <property type="match status" value="1"/>
</dbReference>
<dbReference type="PIRSF" id="PIRSF005739">
    <property type="entry name" value="O-mtase"/>
    <property type="match status" value="1"/>
</dbReference>
<evidence type="ECO:0000256" key="2">
    <source>
        <dbReference type="ARBA" id="ARBA00022679"/>
    </source>
</evidence>
<dbReference type="SUPFAM" id="SSF46785">
    <property type="entry name" value="Winged helix' DNA-binding domain"/>
    <property type="match status" value="1"/>
</dbReference>
<evidence type="ECO:0008006" key="9">
    <source>
        <dbReference type="Google" id="ProtNLM"/>
    </source>
</evidence>
<feature type="domain" description="O-methyltransferase dimerisation" evidence="6">
    <location>
        <begin position="62"/>
        <end position="132"/>
    </location>
</feature>
<gene>
    <name evidence="7" type="ORF">PSALAMII_LOCUS4271</name>
</gene>
<dbReference type="Pfam" id="PF00891">
    <property type="entry name" value="Methyltransf_2"/>
    <property type="match status" value="1"/>
</dbReference>
<evidence type="ECO:0000256" key="4">
    <source>
        <dbReference type="PIRSR" id="PIRSR005739-1"/>
    </source>
</evidence>
<dbReference type="GO" id="GO:0044550">
    <property type="term" value="P:secondary metabolite biosynthetic process"/>
    <property type="evidence" value="ECO:0007669"/>
    <property type="project" value="UniProtKB-ARBA"/>
</dbReference>
<dbReference type="AlphaFoldDB" id="A0A9W4IXC6"/>
<proteinExistence type="predicted"/>
<dbReference type="GO" id="GO:0032259">
    <property type="term" value="P:methylation"/>
    <property type="evidence" value="ECO:0007669"/>
    <property type="project" value="UniProtKB-KW"/>
</dbReference>
<protein>
    <recommendedName>
        <fullName evidence="9">O-methyltransferase domain-containing protein</fullName>
    </recommendedName>
</protein>
<dbReference type="Pfam" id="PF08100">
    <property type="entry name" value="Dimerisation"/>
    <property type="match status" value="1"/>
</dbReference>
<dbReference type="PROSITE" id="PS51683">
    <property type="entry name" value="SAM_OMT_II"/>
    <property type="match status" value="1"/>
</dbReference>
<evidence type="ECO:0000256" key="1">
    <source>
        <dbReference type="ARBA" id="ARBA00022603"/>
    </source>
</evidence>
<dbReference type="GO" id="GO:0046983">
    <property type="term" value="F:protein dimerization activity"/>
    <property type="evidence" value="ECO:0007669"/>
    <property type="project" value="InterPro"/>
</dbReference>
<sequence length="411" mass="46438">MTIDEFFTISSLTTKVVASIDAYKEAKTDLSRREALQNATSLVRALENPADAIYKLFASPSVLMAVKTANDLGIFNVLSESTSFVTPKNLAVEKNADIQLVERIMRVLVCNGFAGELGPGQYEPTHLSRQMTERKTIGTMDSLYVFCLAVHSRSNSRSRFVDFLPIIQKTPEFFQKSGYKNPGDPKDGPLQHAYNTSGSCWDWLAENPEALDRFNTFMEGSRDEIAHWADWFPVQERLLDASLDGRPLLVDVGGNRGHELVGFKERFPSGAGKLVLEDLPTVIEDIQTLDSDIERVKHDFFSPQPVKGARAYYFKHIMHDWSDDNCRIILNHTIAAMERGYSKILIEDYIVPDQNAGVKETLIDMVVMVWCPGIERTRQQWTDLLQSVGLTIGNFWLRDEHNKGIIEAELQ</sequence>
<dbReference type="InterPro" id="IPR029063">
    <property type="entry name" value="SAM-dependent_MTases_sf"/>
</dbReference>
<evidence type="ECO:0000313" key="7">
    <source>
        <dbReference type="EMBL" id="CAG8364903.1"/>
    </source>
</evidence>
<keyword evidence="2" id="KW-0808">Transferase</keyword>
<feature type="domain" description="O-methyltransferase C-terminal" evidence="5">
    <location>
        <begin position="238"/>
        <end position="389"/>
    </location>
</feature>
<dbReference type="Gene3D" id="3.40.50.150">
    <property type="entry name" value="Vaccinia Virus protein VP39"/>
    <property type="match status" value="1"/>
</dbReference>
<dbReference type="EMBL" id="CAJVPA010000155">
    <property type="protein sequence ID" value="CAG8364903.1"/>
    <property type="molecule type" value="Genomic_DNA"/>
</dbReference>